<dbReference type="AlphaFoldDB" id="R7QEA5"/>
<proteinExistence type="predicted"/>
<feature type="region of interest" description="Disordered" evidence="1">
    <location>
        <begin position="1"/>
        <end position="25"/>
    </location>
</feature>
<feature type="compositionally biased region" description="Polar residues" evidence="1">
    <location>
        <begin position="1"/>
        <end position="22"/>
    </location>
</feature>
<dbReference type="Proteomes" id="UP000012073">
    <property type="component" value="Unassembled WGS sequence"/>
</dbReference>
<dbReference type="GeneID" id="17323614"/>
<dbReference type="Gramene" id="CDF36083">
    <property type="protein sequence ID" value="CDF36083"/>
    <property type="gene ID" value="CHC_T00004503001"/>
</dbReference>
<accession>R7QEA5</accession>
<dbReference type="EMBL" id="HG001759">
    <property type="protein sequence ID" value="CDF36083.1"/>
    <property type="molecule type" value="Genomic_DNA"/>
</dbReference>
<reference evidence="3" key="1">
    <citation type="journal article" date="2013" name="Proc. Natl. Acad. Sci. U.S.A.">
        <title>Genome structure and metabolic features in the red seaweed Chondrus crispus shed light on evolution of the Archaeplastida.</title>
        <authorList>
            <person name="Collen J."/>
            <person name="Porcel B."/>
            <person name="Carre W."/>
            <person name="Ball S.G."/>
            <person name="Chaparro C."/>
            <person name="Tonon T."/>
            <person name="Barbeyron T."/>
            <person name="Michel G."/>
            <person name="Noel B."/>
            <person name="Valentin K."/>
            <person name="Elias M."/>
            <person name="Artiguenave F."/>
            <person name="Arun A."/>
            <person name="Aury J.M."/>
            <person name="Barbosa-Neto J.F."/>
            <person name="Bothwell J.H."/>
            <person name="Bouget F.Y."/>
            <person name="Brillet L."/>
            <person name="Cabello-Hurtado F."/>
            <person name="Capella-Gutierrez S."/>
            <person name="Charrier B."/>
            <person name="Cladiere L."/>
            <person name="Cock J.M."/>
            <person name="Coelho S.M."/>
            <person name="Colleoni C."/>
            <person name="Czjzek M."/>
            <person name="Da Silva C."/>
            <person name="Delage L."/>
            <person name="Denoeud F."/>
            <person name="Deschamps P."/>
            <person name="Dittami S.M."/>
            <person name="Gabaldon T."/>
            <person name="Gachon C.M."/>
            <person name="Groisillier A."/>
            <person name="Herve C."/>
            <person name="Jabbari K."/>
            <person name="Katinka M."/>
            <person name="Kloareg B."/>
            <person name="Kowalczyk N."/>
            <person name="Labadie K."/>
            <person name="Leblanc C."/>
            <person name="Lopez P.J."/>
            <person name="McLachlan D.H."/>
            <person name="Meslet-Cladiere L."/>
            <person name="Moustafa A."/>
            <person name="Nehr Z."/>
            <person name="Nyvall Collen P."/>
            <person name="Panaud O."/>
            <person name="Partensky F."/>
            <person name="Poulain J."/>
            <person name="Rensing S.A."/>
            <person name="Rousvoal S."/>
            <person name="Samson G."/>
            <person name="Symeonidi A."/>
            <person name="Weissenbach J."/>
            <person name="Zambounis A."/>
            <person name="Wincker P."/>
            <person name="Boyen C."/>
        </authorList>
    </citation>
    <scope>NUCLEOTIDE SEQUENCE [LARGE SCALE GENOMIC DNA]</scope>
    <source>
        <strain evidence="3">cv. Stackhouse</strain>
    </source>
</reference>
<evidence type="ECO:0000256" key="1">
    <source>
        <dbReference type="SAM" id="MobiDB-lite"/>
    </source>
</evidence>
<dbReference type="RefSeq" id="XP_005715902.1">
    <property type="nucleotide sequence ID" value="XM_005715845.1"/>
</dbReference>
<name>R7QEA5_CHOCR</name>
<dbReference type="KEGG" id="ccp:CHC_T00004503001"/>
<keyword evidence="3" id="KW-1185">Reference proteome</keyword>
<evidence type="ECO:0000313" key="2">
    <source>
        <dbReference type="EMBL" id="CDF36083.1"/>
    </source>
</evidence>
<gene>
    <name evidence="2" type="ORF">CHC_T00004503001</name>
</gene>
<organism evidence="2 3">
    <name type="scientific">Chondrus crispus</name>
    <name type="common">Carrageen Irish moss</name>
    <name type="synonym">Polymorpha crispa</name>
    <dbReference type="NCBI Taxonomy" id="2769"/>
    <lineage>
        <taxon>Eukaryota</taxon>
        <taxon>Rhodophyta</taxon>
        <taxon>Florideophyceae</taxon>
        <taxon>Rhodymeniophycidae</taxon>
        <taxon>Gigartinales</taxon>
        <taxon>Gigartinaceae</taxon>
        <taxon>Chondrus</taxon>
    </lineage>
</organism>
<sequence length="55" mass="6354">MFISTPTRNRSSTVRNRPFSTHSVRRGPYLECSPHRYVCDLPQCRRAKSSSPSSR</sequence>
<evidence type="ECO:0000313" key="3">
    <source>
        <dbReference type="Proteomes" id="UP000012073"/>
    </source>
</evidence>
<protein>
    <submittedName>
        <fullName evidence="2">Uncharacterized protein</fullName>
    </submittedName>
</protein>